<proteinExistence type="predicted"/>
<evidence type="ECO:0000313" key="2">
    <source>
        <dbReference type="Proteomes" id="UP000292648"/>
    </source>
</evidence>
<dbReference type="EMBL" id="SEHH01000266">
    <property type="protein sequence ID" value="TBX31215.1"/>
    <property type="molecule type" value="Genomic_DNA"/>
</dbReference>
<sequence>MIYADKISFNRGDEKRLETIVRIHLFSTSGEGISGWYYKEDINEWLHENSYKIVVYIDPYPELIPVDGDHVKYVRSSKDDTEEDNLLKLDIYYEKQ</sequence>
<accession>A0A4Q9Y1E4</accession>
<name>A0A4Q9Y1E4_9LACO</name>
<dbReference type="InterPro" id="IPR024997">
    <property type="entry name" value="DUF3892"/>
</dbReference>
<reference evidence="1 2" key="1">
    <citation type="submission" date="2019-01" db="EMBL/GenBank/DDBJ databases">
        <title>Draft genome sequence of Lactobacillus paraplantarum OSY-TC318, a Producer of the novel lantibiotic Paraplantaracin TC318.</title>
        <authorList>
            <person name="Hussein W.E."/>
            <person name="Huang E."/>
            <person name="Yousef A.E."/>
        </authorList>
    </citation>
    <scope>NUCLEOTIDE SEQUENCE [LARGE SCALE GENOMIC DNA]</scope>
    <source>
        <strain evidence="1 2">OSY-TC318</strain>
    </source>
</reference>
<dbReference type="Pfam" id="PF13031">
    <property type="entry name" value="DUF3892"/>
    <property type="match status" value="1"/>
</dbReference>
<dbReference type="Proteomes" id="UP000292648">
    <property type="component" value="Unassembled WGS sequence"/>
</dbReference>
<comment type="caution">
    <text evidence="1">The sequence shown here is derived from an EMBL/GenBank/DDBJ whole genome shotgun (WGS) entry which is preliminary data.</text>
</comment>
<gene>
    <name evidence="1" type="ORF">EUZ87_17260</name>
</gene>
<protein>
    <submittedName>
        <fullName evidence="1">DUF3892 domain-containing protein</fullName>
    </submittedName>
</protein>
<organism evidence="1 2">
    <name type="scientific">Lactiplantibacillus paraplantarum</name>
    <dbReference type="NCBI Taxonomy" id="60520"/>
    <lineage>
        <taxon>Bacteria</taxon>
        <taxon>Bacillati</taxon>
        <taxon>Bacillota</taxon>
        <taxon>Bacilli</taxon>
        <taxon>Lactobacillales</taxon>
        <taxon>Lactobacillaceae</taxon>
        <taxon>Lactiplantibacillus</taxon>
    </lineage>
</organism>
<dbReference type="AlphaFoldDB" id="A0A4Q9Y1E4"/>
<evidence type="ECO:0000313" key="1">
    <source>
        <dbReference type="EMBL" id="TBX31215.1"/>
    </source>
</evidence>